<name>A0A9N8RXJ3_9BURK</name>
<evidence type="ECO:0000313" key="3">
    <source>
        <dbReference type="Proteomes" id="UP000789704"/>
    </source>
</evidence>
<dbReference type="NCBIfam" id="TIGR03725">
    <property type="entry name" value="T6A_YeaZ"/>
    <property type="match status" value="1"/>
</dbReference>
<dbReference type="PANTHER" id="PTHR11735">
    <property type="entry name" value="TRNA N6-ADENOSINE THREONYLCARBAMOYLTRANSFERASE"/>
    <property type="match status" value="1"/>
</dbReference>
<sequence>MLLQTTPVRFASGNTERRITIAVMTRIVLLALDTSTEFCSVALLSVGSDGEAGASCADPAVVAPRVWTRHEATGAVSSTRLLPAIRELFDEAGLALSDCDAIAFGAGPGSFTGLRTATGVAQGLAFGLDIPVVPVGTLLACAESARLRDPSASRVLAALDARMDEVYWADYAWDDARHDWRTVHPASLDAPGNMTLPDAPFTLAGNAAAAFGERLLAASRARVIDSEAVPNAMPVAMVALRAFRAGRTVPADQAAPEYIRDKVAQTTAERMAAKAAQAAAHAPAAQTLLREGGQ</sequence>
<reference evidence="2" key="1">
    <citation type="submission" date="2021-04" db="EMBL/GenBank/DDBJ databases">
        <authorList>
            <person name="Vanwijnsberghe S."/>
        </authorList>
    </citation>
    <scope>NUCLEOTIDE SEQUENCE</scope>
    <source>
        <strain evidence="2">LMG 31841</strain>
    </source>
</reference>
<dbReference type="PANTHER" id="PTHR11735:SF11">
    <property type="entry name" value="TRNA THREONYLCARBAMOYLADENOSINE BIOSYNTHESIS PROTEIN TSAB"/>
    <property type="match status" value="1"/>
</dbReference>
<dbReference type="GO" id="GO:0005829">
    <property type="term" value="C:cytosol"/>
    <property type="evidence" value="ECO:0007669"/>
    <property type="project" value="TreeGrafter"/>
</dbReference>
<dbReference type="InterPro" id="IPR043129">
    <property type="entry name" value="ATPase_NBD"/>
</dbReference>
<dbReference type="Pfam" id="PF00814">
    <property type="entry name" value="TsaD"/>
    <property type="match status" value="1"/>
</dbReference>
<keyword evidence="3" id="KW-1185">Reference proteome</keyword>
<gene>
    <name evidence="2" type="primary">tsaB</name>
    <name evidence="2" type="ORF">LMG31841_02771</name>
</gene>
<dbReference type="InterPro" id="IPR022496">
    <property type="entry name" value="T6A_TsaB"/>
</dbReference>
<dbReference type="Proteomes" id="UP000789704">
    <property type="component" value="Unassembled WGS sequence"/>
</dbReference>
<dbReference type="InterPro" id="IPR000905">
    <property type="entry name" value="Gcp-like_dom"/>
</dbReference>
<dbReference type="AlphaFoldDB" id="A0A9N8RXJ3"/>
<comment type="caution">
    <text evidence="2">The sequence shown here is derived from an EMBL/GenBank/DDBJ whole genome shotgun (WGS) entry which is preliminary data.</text>
</comment>
<organism evidence="2 3">
    <name type="scientific">Paraburkholderia saeva</name>
    <dbReference type="NCBI Taxonomy" id="2777537"/>
    <lineage>
        <taxon>Bacteria</taxon>
        <taxon>Pseudomonadati</taxon>
        <taxon>Pseudomonadota</taxon>
        <taxon>Betaproteobacteria</taxon>
        <taxon>Burkholderiales</taxon>
        <taxon>Burkholderiaceae</taxon>
        <taxon>Paraburkholderia</taxon>
    </lineage>
</organism>
<dbReference type="SUPFAM" id="SSF53067">
    <property type="entry name" value="Actin-like ATPase domain"/>
    <property type="match status" value="2"/>
</dbReference>
<dbReference type="Gene3D" id="3.30.420.40">
    <property type="match status" value="2"/>
</dbReference>
<accession>A0A9N8RXJ3</accession>
<feature type="domain" description="Gcp-like" evidence="1">
    <location>
        <begin position="78"/>
        <end position="269"/>
    </location>
</feature>
<proteinExistence type="predicted"/>
<evidence type="ECO:0000313" key="2">
    <source>
        <dbReference type="EMBL" id="CAG4899395.1"/>
    </source>
</evidence>
<dbReference type="CDD" id="cd24032">
    <property type="entry name" value="ASKHA_NBD_TsaB"/>
    <property type="match status" value="1"/>
</dbReference>
<protein>
    <submittedName>
        <fullName evidence="2">tRNA threonylcarbamoyladenosine biosynthesis protein TsaB</fullName>
    </submittedName>
</protein>
<evidence type="ECO:0000259" key="1">
    <source>
        <dbReference type="Pfam" id="PF00814"/>
    </source>
</evidence>
<dbReference type="EMBL" id="CAJQZC010000004">
    <property type="protein sequence ID" value="CAG4899395.1"/>
    <property type="molecule type" value="Genomic_DNA"/>
</dbReference>
<dbReference type="GO" id="GO:0002949">
    <property type="term" value="P:tRNA threonylcarbamoyladenosine modification"/>
    <property type="evidence" value="ECO:0007669"/>
    <property type="project" value="InterPro"/>
</dbReference>